<evidence type="ECO:0000256" key="1">
    <source>
        <dbReference type="SAM" id="MobiDB-lite"/>
    </source>
</evidence>
<keyword evidence="2" id="KW-0732">Signal</keyword>
<feature type="region of interest" description="Disordered" evidence="1">
    <location>
        <begin position="259"/>
        <end position="319"/>
    </location>
</feature>
<evidence type="ECO:0000313" key="4">
    <source>
        <dbReference type="Proteomes" id="UP000297986"/>
    </source>
</evidence>
<feature type="compositionally biased region" description="Polar residues" evidence="1">
    <location>
        <begin position="289"/>
        <end position="298"/>
    </location>
</feature>
<gene>
    <name evidence="3" type="ORF">E5S68_03315</name>
</gene>
<accession>A0A4Z1DV88</accession>
<dbReference type="Proteomes" id="UP000297986">
    <property type="component" value="Unassembled WGS sequence"/>
</dbReference>
<dbReference type="EMBL" id="SRRP01000001">
    <property type="protein sequence ID" value="TGN91987.1"/>
    <property type="molecule type" value="Genomic_DNA"/>
</dbReference>
<name>A0A4Z1DV88_9STRE</name>
<proteinExistence type="predicted"/>
<dbReference type="Gene3D" id="3.10.20.320">
    <property type="entry name" value="Putative peptidoglycan bound protein (lpxtg motif)"/>
    <property type="match status" value="1"/>
</dbReference>
<evidence type="ECO:0000256" key="2">
    <source>
        <dbReference type="SAM" id="SignalP"/>
    </source>
</evidence>
<dbReference type="OrthoDB" id="9818511at2"/>
<reference evidence="3 4" key="1">
    <citation type="submission" date="2019-04" db="EMBL/GenBank/DDBJ databases">
        <title>Genome sequencing of Streptococcus rubneri DSM 26920(T).</title>
        <authorList>
            <person name="Kook J.-K."/>
            <person name="Park S.-N."/>
            <person name="Lim Y.K."/>
        </authorList>
    </citation>
    <scope>NUCLEOTIDE SEQUENCE [LARGE SCALE GENOMIC DNA]</scope>
    <source>
        <strain evidence="3 4">DSM 26920</strain>
    </source>
</reference>
<feature type="signal peptide" evidence="2">
    <location>
        <begin position="1"/>
        <end position="26"/>
    </location>
</feature>
<dbReference type="AlphaFoldDB" id="A0A4Z1DV88"/>
<keyword evidence="4" id="KW-1185">Reference proteome</keyword>
<feature type="chain" id="PRO_5021303335" evidence="2">
    <location>
        <begin position="27"/>
        <end position="330"/>
    </location>
</feature>
<organism evidence="3 4">
    <name type="scientific">Streptococcus rubneri</name>
    <dbReference type="NCBI Taxonomy" id="1234680"/>
    <lineage>
        <taxon>Bacteria</taxon>
        <taxon>Bacillati</taxon>
        <taxon>Bacillota</taxon>
        <taxon>Bacilli</taxon>
        <taxon>Lactobacillales</taxon>
        <taxon>Streptococcaceae</taxon>
        <taxon>Streptococcus</taxon>
    </lineage>
</organism>
<sequence>MKKKIQLTTGLCAAVLTLSLATTTLADKHTLPSAELQDGTSLIPVSNESSELVASPVEESTTNLVTPVDPRISEVRVIHRRRTLKPGFSPVASSTDVVYKTVEARAFTEYDASGNGPATVTDENGKTWYRIRYFDLGAKDGFAYNSAPEKGTATAPVIEVIHLYDDIDLNPEVVKRVRFVDEKGQEIAPSQENSVERSLDLANEAGLPTAPAQIQANGKTYTFQSADKEELTSHKLHVSNLVTVTYFYKEVISPVVEKPVTPSVPEKPVQKLRLPKGNNGVKTRVPVSKKTQSKPSSPESKKLRLPKGNNGAKTRVPVKKGNTILSVDYL</sequence>
<evidence type="ECO:0000313" key="3">
    <source>
        <dbReference type="EMBL" id="TGN91987.1"/>
    </source>
</evidence>
<comment type="caution">
    <text evidence="3">The sequence shown here is derived from an EMBL/GenBank/DDBJ whole genome shotgun (WGS) entry which is preliminary data.</text>
</comment>
<protein>
    <submittedName>
        <fullName evidence="3">Cell surface protein</fullName>
    </submittedName>
</protein>
<dbReference type="RefSeq" id="WP_135782340.1">
    <property type="nucleotide sequence ID" value="NZ_MRXY01000010.1"/>
</dbReference>